<organism evidence="5 6">
    <name type="scientific">Tricholomella constricta</name>
    <dbReference type="NCBI Taxonomy" id="117010"/>
    <lineage>
        <taxon>Eukaryota</taxon>
        <taxon>Fungi</taxon>
        <taxon>Dikarya</taxon>
        <taxon>Basidiomycota</taxon>
        <taxon>Agaricomycotina</taxon>
        <taxon>Agaricomycetes</taxon>
        <taxon>Agaricomycetidae</taxon>
        <taxon>Agaricales</taxon>
        <taxon>Tricholomatineae</taxon>
        <taxon>Lyophyllaceae</taxon>
        <taxon>Tricholomella</taxon>
    </lineage>
</organism>
<keyword evidence="3" id="KW-0560">Oxidoreductase</keyword>
<gene>
    <name evidence="5" type="ORF">D9615_009879</name>
</gene>
<protein>
    <recommendedName>
        <fullName evidence="4">NADP-dependent oxidoreductase domain-containing protein</fullName>
    </recommendedName>
</protein>
<dbReference type="GO" id="GO:0016616">
    <property type="term" value="F:oxidoreductase activity, acting on the CH-OH group of donors, NAD or NADP as acceptor"/>
    <property type="evidence" value="ECO:0007669"/>
    <property type="project" value="UniProtKB-ARBA"/>
</dbReference>
<evidence type="ECO:0000313" key="5">
    <source>
        <dbReference type="EMBL" id="KAF5372692.1"/>
    </source>
</evidence>
<evidence type="ECO:0000256" key="2">
    <source>
        <dbReference type="ARBA" id="ARBA00022857"/>
    </source>
</evidence>
<dbReference type="Gene3D" id="3.20.20.100">
    <property type="entry name" value="NADP-dependent oxidoreductase domain"/>
    <property type="match status" value="1"/>
</dbReference>
<comment type="similarity">
    <text evidence="1">Belongs to the aldo/keto reductase family.</text>
</comment>
<evidence type="ECO:0000256" key="3">
    <source>
        <dbReference type="ARBA" id="ARBA00023002"/>
    </source>
</evidence>
<dbReference type="PANTHER" id="PTHR43827:SF3">
    <property type="entry name" value="NADP-DEPENDENT OXIDOREDUCTASE DOMAIN-CONTAINING PROTEIN"/>
    <property type="match status" value="1"/>
</dbReference>
<comment type="caution">
    <text evidence="5">The sequence shown here is derived from an EMBL/GenBank/DDBJ whole genome shotgun (WGS) entry which is preliminary data.</text>
</comment>
<reference evidence="5 6" key="1">
    <citation type="journal article" date="2020" name="ISME J.">
        <title>Uncovering the hidden diversity of litter-decomposition mechanisms in mushroom-forming fungi.</title>
        <authorList>
            <person name="Floudas D."/>
            <person name="Bentzer J."/>
            <person name="Ahren D."/>
            <person name="Johansson T."/>
            <person name="Persson P."/>
            <person name="Tunlid A."/>
        </authorList>
    </citation>
    <scope>NUCLEOTIDE SEQUENCE [LARGE SCALE GENOMIC DNA]</scope>
    <source>
        <strain evidence="5 6">CBS 661.87</strain>
    </source>
</reference>
<evidence type="ECO:0000256" key="1">
    <source>
        <dbReference type="ARBA" id="ARBA00007905"/>
    </source>
</evidence>
<dbReference type="EMBL" id="JAACJP010000042">
    <property type="protein sequence ID" value="KAF5372692.1"/>
    <property type="molecule type" value="Genomic_DNA"/>
</dbReference>
<sequence>MSPPQAIYLDEKSDQQTLLPIHTELEPAPPVPDRSKCRRKKLRILTSILLIWLGFKLFSDCVRYQSRRHYRPELMKTSPASSMIWRIPPDITIEDCAEWQGDYQPGWRRFAFYEPFTSSASFALPIASEKLFLLSRGMAAGSVKVRYGSDSNDVQIQVLAHYRLPEALESVQVCTVTRGEGKNGLGIFDSVWSRRNNVRFEVTLYLPKASQGSVLDVKDFETDMSSFSHDIGELEGTVHFESIKLKSANTPIVVGSLGAKNAIITTCNSPIDGNFKVSSSLKLMTANAHINVNVNLYNDKEKAITNLQMKTSNAAIRGTLQLESAQETGGKFQVSASTANGPLKLVVSEAPVNSTLLLDAHTALAPATVQLHKTYEGTFDVASSLKRPTVSWEGDPEDPAGKGRKRMVELTTRGTTVAGSVRWSDIGEEMPGRYRKNEMKHSVPRKAGLQTLRLTSQNNRYPTSSAIMSTTSQSIPSVKLLDGTSIPWLAWGNGSGQAQKTPIEAGQRALEAGIRHIDTAQIYETEEATGHVVSAASASIAREEIYVTSKRETHNLLIPPEPPTPDHRLTAAPFTLIDTPPVSALPNDEPVPLDQVRASVAESVRKIGFVPDLFLVHNPFVAAPGELKAFWKIFEELKSEGKLKSIGVSNFRVQDLEAILEDAKFKPVVNQIEYHPYTLAHLQPVLELQAKHGIVTESYGPLTPILRHATGGPLKPVLERIAQRLSRTTGRSVDLATVLLLWTRAQGAVAVTASGNADRIKALAEVSKLPDLLEASEVEEITRVGKTVHFRHYTEHMEKDFPLPNLPSGL</sequence>
<dbReference type="AlphaFoldDB" id="A0A8H5GXA0"/>
<evidence type="ECO:0000313" key="6">
    <source>
        <dbReference type="Proteomes" id="UP000565441"/>
    </source>
</evidence>
<dbReference type="Pfam" id="PF00248">
    <property type="entry name" value="Aldo_ket_red"/>
    <property type="match status" value="1"/>
</dbReference>
<dbReference type="Proteomes" id="UP000565441">
    <property type="component" value="Unassembled WGS sequence"/>
</dbReference>
<keyword evidence="2" id="KW-0521">NADP</keyword>
<dbReference type="InterPro" id="IPR023210">
    <property type="entry name" value="NADP_OxRdtase_dom"/>
</dbReference>
<dbReference type="InterPro" id="IPR020471">
    <property type="entry name" value="AKR"/>
</dbReference>
<dbReference type="PANTHER" id="PTHR43827">
    <property type="entry name" value="2,5-DIKETO-D-GLUCONIC ACID REDUCTASE"/>
    <property type="match status" value="1"/>
</dbReference>
<proteinExistence type="inferred from homology"/>
<dbReference type="OrthoDB" id="416253at2759"/>
<keyword evidence="6" id="KW-1185">Reference proteome</keyword>
<name>A0A8H5GXA0_9AGAR</name>
<accession>A0A8H5GXA0</accession>
<evidence type="ECO:0000259" key="4">
    <source>
        <dbReference type="Pfam" id="PF00248"/>
    </source>
</evidence>
<dbReference type="SUPFAM" id="SSF51430">
    <property type="entry name" value="NAD(P)-linked oxidoreductase"/>
    <property type="match status" value="1"/>
</dbReference>
<dbReference type="InterPro" id="IPR036812">
    <property type="entry name" value="NAD(P)_OxRdtase_dom_sf"/>
</dbReference>
<dbReference type="PRINTS" id="PR00069">
    <property type="entry name" value="ALDKETRDTASE"/>
</dbReference>
<feature type="domain" description="NADP-dependent oxidoreductase" evidence="4">
    <location>
        <begin position="498"/>
        <end position="784"/>
    </location>
</feature>